<evidence type="ECO:0000313" key="1">
    <source>
        <dbReference type="EMBL" id="KAH0757570.1"/>
    </source>
</evidence>
<proteinExistence type="predicted"/>
<keyword evidence="2" id="KW-1185">Reference proteome</keyword>
<organism evidence="1 2">
    <name type="scientific">Solanum tuberosum</name>
    <name type="common">Potato</name>
    <dbReference type="NCBI Taxonomy" id="4113"/>
    <lineage>
        <taxon>Eukaryota</taxon>
        <taxon>Viridiplantae</taxon>
        <taxon>Streptophyta</taxon>
        <taxon>Embryophyta</taxon>
        <taxon>Tracheophyta</taxon>
        <taxon>Spermatophyta</taxon>
        <taxon>Magnoliopsida</taxon>
        <taxon>eudicotyledons</taxon>
        <taxon>Gunneridae</taxon>
        <taxon>Pentapetalae</taxon>
        <taxon>asterids</taxon>
        <taxon>lamiids</taxon>
        <taxon>Solanales</taxon>
        <taxon>Solanaceae</taxon>
        <taxon>Solanoideae</taxon>
        <taxon>Solaneae</taxon>
        <taxon>Solanum</taxon>
    </lineage>
</organism>
<gene>
    <name evidence="1" type="ORF">KY290_021063</name>
</gene>
<evidence type="ECO:0000313" key="2">
    <source>
        <dbReference type="Proteomes" id="UP000826656"/>
    </source>
</evidence>
<name>A0ABQ7V3I7_SOLTU</name>
<comment type="caution">
    <text evidence="1">The sequence shown here is derived from an EMBL/GenBank/DDBJ whole genome shotgun (WGS) entry which is preliminary data.</text>
</comment>
<accession>A0ABQ7V3I7</accession>
<dbReference type="Proteomes" id="UP000826656">
    <property type="component" value="Unassembled WGS sequence"/>
</dbReference>
<protein>
    <submittedName>
        <fullName evidence="1">Uncharacterized protein</fullName>
    </submittedName>
</protein>
<sequence length="56" mass="6308">MLVSKGLRSPSFLKTGTTIVSLIFKVLTLEFLQWGYSSRGLWVSHIPDYHPDQAVS</sequence>
<reference evidence="1 2" key="1">
    <citation type="journal article" date="2021" name="bioRxiv">
        <title>Chromosome-scale and haplotype-resolved genome assembly of a tetraploid potato cultivar.</title>
        <authorList>
            <person name="Sun H."/>
            <person name="Jiao W.-B."/>
            <person name="Krause K."/>
            <person name="Campoy J.A."/>
            <person name="Goel M."/>
            <person name="Folz-Donahue K."/>
            <person name="Kukat C."/>
            <person name="Huettel B."/>
            <person name="Schneeberger K."/>
        </authorList>
    </citation>
    <scope>NUCLEOTIDE SEQUENCE [LARGE SCALE GENOMIC DNA]</scope>
    <source>
        <strain evidence="1">SolTubOtavaFocal</strain>
        <tissue evidence="1">Leaves</tissue>
    </source>
</reference>
<dbReference type="EMBL" id="JAIVGD010000015">
    <property type="protein sequence ID" value="KAH0757570.1"/>
    <property type="molecule type" value="Genomic_DNA"/>
</dbReference>